<comment type="caution">
    <text evidence="1">The sequence shown here is derived from an EMBL/GenBank/DDBJ whole genome shotgun (WGS) entry which is preliminary data.</text>
</comment>
<accession>A0A841FNE9</accession>
<sequence length="122" mass="12930">MSGPRRDPDLVRAYVRTGGRSRATRDLDLVTLVVAAKNPPKSNVTPQTMPPDARRVMGLCGRHGALSVAEIAAYLDLPPSVVKIVVSDLMDGGHADSPAPAETVPELSMLEEVLHGLRALAV</sequence>
<proteinExistence type="predicted"/>
<evidence type="ECO:0000313" key="1">
    <source>
        <dbReference type="EMBL" id="MBB6034747.1"/>
    </source>
</evidence>
<dbReference type="Proteomes" id="UP000548476">
    <property type="component" value="Unassembled WGS sequence"/>
</dbReference>
<name>A0A841FNE9_9ACTN</name>
<dbReference type="Pfam" id="PF05331">
    <property type="entry name" value="DUF742"/>
    <property type="match status" value="1"/>
</dbReference>
<gene>
    <name evidence="1" type="ORF">HNR73_002601</name>
</gene>
<dbReference type="EMBL" id="JACHGT010000005">
    <property type="protein sequence ID" value="MBB6034747.1"/>
    <property type="molecule type" value="Genomic_DNA"/>
</dbReference>
<dbReference type="AlphaFoldDB" id="A0A841FNE9"/>
<evidence type="ECO:0008006" key="3">
    <source>
        <dbReference type="Google" id="ProtNLM"/>
    </source>
</evidence>
<reference evidence="1 2" key="1">
    <citation type="submission" date="2020-08" db="EMBL/GenBank/DDBJ databases">
        <title>Genomic Encyclopedia of Type Strains, Phase IV (KMG-IV): sequencing the most valuable type-strain genomes for metagenomic binning, comparative biology and taxonomic classification.</title>
        <authorList>
            <person name="Goeker M."/>
        </authorList>
    </citation>
    <scope>NUCLEOTIDE SEQUENCE [LARGE SCALE GENOMIC DNA]</scope>
    <source>
        <strain evidence="1 2">YIM 65646</strain>
    </source>
</reference>
<protein>
    <recommendedName>
        <fullName evidence="3">DUF742 domain-containing protein</fullName>
    </recommendedName>
</protein>
<keyword evidence="2" id="KW-1185">Reference proteome</keyword>
<evidence type="ECO:0000313" key="2">
    <source>
        <dbReference type="Proteomes" id="UP000548476"/>
    </source>
</evidence>
<dbReference type="PANTHER" id="PTHR36221">
    <property type="entry name" value="DUF742 DOMAIN-CONTAINING PROTEIN"/>
    <property type="match status" value="1"/>
</dbReference>
<dbReference type="PANTHER" id="PTHR36221:SF1">
    <property type="entry name" value="DUF742 DOMAIN-CONTAINING PROTEIN"/>
    <property type="match status" value="1"/>
</dbReference>
<dbReference type="RefSeq" id="WP_184787615.1">
    <property type="nucleotide sequence ID" value="NZ_BONT01000067.1"/>
</dbReference>
<dbReference type="InterPro" id="IPR007995">
    <property type="entry name" value="DUF742"/>
</dbReference>
<organism evidence="1 2">
    <name type="scientific">Phytomonospora endophytica</name>
    <dbReference type="NCBI Taxonomy" id="714109"/>
    <lineage>
        <taxon>Bacteria</taxon>
        <taxon>Bacillati</taxon>
        <taxon>Actinomycetota</taxon>
        <taxon>Actinomycetes</taxon>
        <taxon>Micromonosporales</taxon>
        <taxon>Micromonosporaceae</taxon>
        <taxon>Phytomonospora</taxon>
    </lineage>
</organism>